<dbReference type="InParanoid" id="A0A0C3INE1"/>
<reference evidence="3" key="2">
    <citation type="submission" date="2015-01" db="EMBL/GenBank/DDBJ databases">
        <title>Evolutionary Origins and Diversification of the Mycorrhizal Mutualists.</title>
        <authorList>
            <consortium name="DOE Joint Genome Institute"/>
            <consortium name="Mycorrhizal Genomics Consortium"/>
            <person name="Kohler A."/>
            <person name="Kuo A."/>
            <person name="Nagy L.G."/>
            <person name="Floudas D."/>
            <person name="Copeland A."/>
            <person name="Barry K.W."/>
            <person name="Cichocki N."/>
            <person name="Veneault-Fourrey C."/>
            <person name="LaButti K."/>
            <person name="Lindquist E.A."/>
            <person name="Lipzen A."/>
            <person name="Lundell T."/>
            <person name="Morin E."/>
            <person name="Murat C."/>
            <person name="Riley R."/>
            <person name="Ohm R."/>
            <person name="Sun H."/>
            <person name="Tunlid A."/>
            <person name="Henrissat B."/>
            <person name="Grigoriev I.V."/>
            <person name="Hibbett D.S."/>
            <person name="Martin F."/>
        </authorList>
    </citation>
    <scope>NUCLEOTIDE SEQUENCE [LARGE SCALE GENOMIC DNA]</scope>
    <source>
        <strain evidence="3">Marx 270</strain>
    </source>
</reference>
<feature type="region of interest" description="Disordered" evidence="1">
    <location>
        <begin position="42"/>
        <end position="61"/>
    </location>
</feature>
<dbReference type="EMBL" id="KN832015">
    <property type="protein sequence ID" value="KIN98477.1"/>
    <property type="molecule type" value="Genomic_DNA"/>
</dbReference>
<evidence type="ECO:0000256" key="1">
    <source>
        <dbReference type="SAM" id="MobiDB-lite"/>
    </source>
</evidence>
<organism evidence="2 3">
    <name type="scientific">Pisolithus tinctorius Marx 270</name>
    <dbReference type="NCBI Taxonomy" id="870435"/>
    <lineage>
        <taxon>Eukaryota</taxon>
        <taxon>Fungi</taxon>
        <taxon>Dikarya</taxon>
        <taxon>Basidiomycota</taxon>
        <taxon>Agaricomycotina</taxon>
        <taxon>Agaricomycetes</taxon>
        <taxon>Agaricomycetidae</taxon>
        <taxon>Boletales</taxon>
        <taxon>Sclerodermatineae</taxon>
        <taxon>Pisolithaceae</taxon>
        <taxon>Pisolithus</taxon>
    </lineage>
</organism>
<sequence>MSVLSGCYRITTHLGHNPTIGIDQKTASIIKKVIVVPPEVPPPGINASRFNSPGWPSPLSK</sequence>
<name>A0A0C3INE1_PISTI</name>
<evidence type="ECO:0000313" key="3">
    <source>
        <dbReference type="Proteomes" id="UP000054217"/>
    </source>
</evidence>
<reference evidence="2 3" key="1">
    <citation type="submission" date="2014-04" db="EMBL/GenBank/DDBJ databases">
        <authorList>
            <consortium name="DOE Joint Genome Institute"/>
            <person name="Kuo A."/>
            <person name="Kohler A."/>
            <person name="Costa M.D."/>
            <person name="Nagy L.G."/>
            <person name="Floudas D."/>
            <person name="Copeland A."/>
            <person name="Barry K.W."/>
            <person name="Cichocki N."/>
            <person name="Veneault-Fourrey C."/>
            <person name="LaButti K."/>
            <person name="Lindquist E.A."/>
            <person name="Lipzen A."/>
            <person name="Lundell T."/>
            <person name="Morin E."/>
            <person name="Murat C."/>
            <person name="Sun H."/>
            <person name="Tunlid A."/>
            <person name="Henrissat B."/>
            <person name="Grigoriev I.V."/>
            <person name="Hibbett D.S."/>
            <person name="Martin F."/>
            <person name="Nordberg H.P."/>
            <person name="Cantor M.N."/>
            <person name="Hua S.X."/>
        </authorList>
    </citation>
    <scope>NUCLEOTIDE SEQUENCE [LARGE SCALE GENOMIC DNA]</scope>
    <source>
        <strain evidence="2 3">Marx 270</strain>
    </source>
</reference>
<protein>
    <submittedName>
        <fullName evidence="2">Uncharacterized protein</fullName>
    </submittedName>
</protein>
<gene>
    <name evidence="2" type="ORF">M404DRAFT_1005328</name>
</gene>
<evidence type="ECO:0000313" key="2">
    <source>
        <dbReference type="EMBL" id="KIN98477.1"/>
    </source>
</evidence>
<keyword evidence="3" id="KW-1185">Reference proteome</keyword>
<dbReference type="AlphaFoldDB" id="A0A0C3INE1"/>
<dbReference type="Proteomes" id="UP000054217">
    <property type="component" value="Unassembled WGS sequence"/>
</dbReference>
<proteinExistence type="predicted"/>
<dbReference type="HOGENOM" id="CLU_2923661_0_0_1"/>
<accession>A0A0C3INE1</accession>